<proteinExistence type="predicted"/>
<dbReference type="Pfam" id="PF12224">
    <property type="entry name" value="Amidoligase_2"/>
    <property type="match status" value="1"/>
</dbReference>
<comment type="caution">
    <text evidence="2">The sequence shown here is derived from an EMBL/GenBank/DDBJ whole genome shotgun (WGS) entry which is preliminary data.</text>
</comment>
<dbReference type="Proteomes" id="UP000462376">
    <property type="component" value="Unassembled WGS sequence"/>
</dbReference>
<dbReference type="Proteomes" id="UP000260759">
    <property type="component" value="Unassembled WGS sequence"/>
</dbReference>
<evidence type="ECO:0000313" key="2">
    <source>
        <dbReference type="EMBL" id="RGN96773.1"/>
    </source>
</evidence>
<reference evidence="1 4" key="2">
    <citation type="journal article" date="2019" name="Nat. Med.">
        <title>A library of human gut bacterial isolates paired with longitudinal multiomics data enables mechanistic microbiome research.</title>
        <authorList>
            <person name="Poyet M."/>
            <person name="Groussin M."/>
            <person name="Gibbons S.M."/>
            <person name="Avila-Pacheco J."/>
            <person name="Jiang X."/>
            <person name="Kearney S.M."/>
            <person name="Perrotta A.R."/>
            <person name="Berdy B."/>
            <person name="Zhao S."/>
            <person name="Lieberman T.D."/>
            <person name="Swanson P.K."/>
            <person name="Smith M."/>
            <person name="Roesemann S."/>
            <person name="Alexander J.E."/>
            <person name="Rich S.A."/>
            <person name="Livny J."/>
            <person name="Vlamakis H."/>
            <person name="Clish C."/>
            <person name="Bullock K."/>
            <person name="Deik A."/>
            <person name="Scott J."/>
            <person name="Pierce K.A."/>
            <person name="Xavier R.J."/>
            <person name="Alm E.J."/>
        </authorList>
    </citation>
    <scope>NUCLEOTIDE SEQUENCE [LARGE SCALE GENOMIC DNA]</scope>
    <source>
        <strain evidence="1 4">BIOML-A5</strain>
    </source>
</reference>
<accession>A0A3E5F4W5</accession>
<keyword evidence="2" id="KW-0436">Ligase</keyword>
<name>A0A3E5F4W5_BACUN</name>
<organism evidence="2 3">
    <name type="scientific">Bacteroides uniformis</name>
    <dbReference type="NCBI Taxonomy" id="820"/>
    <lineage>
        <taxon>Bacteria</taxon>
        <taxon>Pseudomonadati</taxon>
        <taxon>Bacteroidota</taxon>
        <taxon>Bacteroidia</taxon>
        <taxon>Bacteroidales</taxon>
        <taxon>Bacteroidaceae</taxon>
        <taxon>Bacteroides</taxon>
    </lineage>
</organism>
<reference evidence="2 3" key="1">
    <citation type="submission" date="2018-08" db="EMBL/GenBank/DDBJ databases">
        <title>A genome reference for cultivated species of the human gut microbiota.</title>
        <authorList>
            <person name="Zou Y."/>
            <person name="Xue W."/>
            <person name="Luo G."/>
        </authorList>
    </citation>
    <scope>NUCLEOTIDE SEQUENCE [LARGE SCALE GENOMIC DNA]</scope>
    <source>
        <strain evidence="2 3">OM03-4</strain>
    </source>
</reference>
<evidence type="ECO:0000313" key="3">
    <source>
        <dbReference type="Proteomes" id="UP000260759"/>
    </source>
</evidence>
<dbReference type="EMBL" id="QSVA01000002">
    <property type="protein sequence ID" value="RGN96773.1"/>
    <property type="molecule type" value="Genomic_DNA"/>
</dbReference>
<dbReference type="InterPro" id="IPR022025">
    <property type="entry name" value="Amidoligase_2"/>
</dbReference>
<dbReference type="AlphaFoldDB" id="A0A3E5F4W5"/>
<evidence type="ECO:0000313" key="4">
    <source>
        <dbReference type="Proteomes" id="UP000462376"/>
    </source>
</evidence>
<dbReference type="EMBL" id="WCTL01000012">
    <property type="protein sequence ID" value="KAB4234836.1"/>
    <property type="molecule type" value="Genomic_DNA"/>
</dbReference>
<sequence>MNEQVTNILNQSITKTAKIQQLLLLGLTRRQVADLVTNGNYGFVQNVYKKMLEAGRFGQQPAIAACSELDYTFNRRFGIEIEAYNCEKGVLARELREAGIAVAVEGYNHNTRDHWKLVTDSSLRGNDTFELVSPILEGEAGLQELQKVCWVLDYCNVKVNDSCGLHIHMDAADFTIETWRNLAITYRRLEPVIDSFMPGTRRNNRYCKCLAGISERSITEAENIMQLRSAFGNDRYHKLNLEAYARHRTVEFRQHSGTTNFTKMENWIRFAANMITFAKHGMVNSGCPLSNIPFLTADQKVFFKLRTKKLA</sequence>
<evidence type="ECO:0000313" key="1">
    <source>
        <dbReference type="EMBL" id="KAB4234836.1"/>
    </source>
</evidence>
<dbReference type="PANTHER" id="PTHR36847:SF1">
    <property type="entry name" value="AMIDOLIGASE ENZYME"/>
    <property type="match status" value="1"/>
</dbReference>
<protein>
    <submittedName>
        <fullName evidence="2">Amidoligase enzyme</fullName>
    </submittedName>
</protein>
<dbReference type="RefSeq" id="WP_117599676.1">
    <property type="nucleotide sequence ID" value="NZ_QSVA01000002.1"/>
</dbReference>
<dbReference type="GO" id="GO:0016874">
    <property type="term" value="F:ligase activity"/>
    <property type="evidence" value="ECO:0007669"/>
    <property type="project" value="UniProtKB-KW"/>
</dbReference>
<dbReference type="PANTHER" id="PTHR36847">
    <property type="entry name" value="AMIDOLIGASE ENZYME"/>
    <property type="match status" value="1"/>
</dbReference>
<gene>
    <name evidence="2" type="ORF">DXB37_03845</name>
    <name evidence="1" type="ORF">GAP47_13925</name>
</gene>